<evidence type="ECO:0000256" key="7">
    <source>
        <dbReference type="ARBA" id="ARBA00022989"/>
    </source>
</evidence>
<keyword evidence="7 12" id="KW-1133">Transmembrane helix</keyword>
<dbReference type="GO" id="GO:0009055">
    <property type="term" value="F:electron transfer activity"/>
    <property type="evidence" value="ECO:0007669"/>
    <property type="project" value="InterPro"/>
</dbReference>
<dbReference type="PANTHER" id="PTHR33021">
    <property type="entry name" value="BLUE COPPER PROTEIN"/>
    <property type="match status" value="1"/>
</dbReference>
<dbReference type="EMBL" id="CM017324">
    <property type="protein sequence ID" value="KAE8037525.1"/>
    <property type="molecule type" value="Genomic_DNA"/>
</dbReference>
<evidence type="ECO:0000313" key="16">
    <source>
        <dbReference type="Proteomes" id="UP000327013"/>
    </source>
</evidence>
<dbReference type="CDD" id="cd04216">
    <property type="entry name" value="Phytocyanin"/>
    <property type="match status" value="1"/>
</dbReference>
<evidence type="ECO:0000313" key="15">
    <source>
        <dbReference type="EMBL" id="KAE8037525.1"/>
    </source>
</evidence>
<feature type="chain" id="PRO_5024987787" description="Phytocyanin domain-containing protein" evidence="13">
    <location>
        <begin position="22"/>
        <end position="140"/>
    </location>
</feature>
<keyword evidence="9 12" id="KW-0472">Membrane</keyword>
<accession>A0A660KQE3</accession>
<evidence type="ECO:0000256" key="8">
    <source>
        <dbReference type="ARBA" id="ARBA00023008"/>
    </source>
</evidence>
<feature type="transmembrane region" description="Helical" evidence="12">
    <location>
        <begin position="121"/>
        <end position="139"/>
    </location>
</feature>
<dbReference type="GO" id="GO:0009610">
    <property type="term" value="P:response to symbiotic fungus"/>
    <property type="evidence" value="ECO:0007669"/>
    <property type="project" value="UniProtKB-ARBA"/>
</dbReference>
<dbReference type="InterPro" id="IPR039391">
    <property type="entry name" value="Phytocyanin-like"/>
</dbReference>
<keyword evidence="2" id="KW-0813">Transport</keyword>
<dbReference type="Gene3D" id="2.60.40.420">
    <property type="entry name" value="Cupredoxins - blue copper proteins"/>
    <property type="match status" value="1"/>
</dbReference>
<dbReference type="InterPro" id="IPR003245">
    <property type="entry name" value="Phytocyanin_dom"/>
</dbReference>
<evidence type="ECO:0000256" key="6">
    <source>
        <dbReference type="ARBA" id="ARBA00022982"/>
    </source>
</evidence>
<dbReference type="SUPFAM" id="SSF49503">
    <property type="entry name" value="Cupredoxins"/>
    <property type="match status" value="1"/>
</dbReference>
<evidence type="ECO:0000256" key="2">
    <source>
        <dbReference type="ARBA" id="ARBA00022448"/>
    </source>
</evidence>
<keyword evidence="4" id="KW-0479">Metal-binding</keyword>
<dbReference type="Proteomes" id="UP000327013">
    <property type="component" value="Chromosome 4"/>
</dbReference>
<sequence>MAFTKFIVLAILAILVHSILGTEFMNYDYQNWAKGKEFHVGDKLVFKYPLGAHTVVKVNGTGFQQCAIPGRAGNETLTSGNDVIPLETAGNKWYICGVAKHCEVGNQKLTITVSENNSSAAFAPTWMMAIFLGILMMVMV</sequence>
<dbReference type="OrthoDB" id="687943at2759"/>
<feature type="domain" description="Phytocyanin" evidence="14">
    <location>
        <begin position="4"/>
        <end position="115"/>
    </location>
</feature>
<keyword evidence="8" id="KW-0186">Copper</keyword>
<reference evidence="15 16" key="1">
    <citation type="submission" date="2019-06" db="EMBL/GenBank/DDBJ databases">
        <title>A chromosomal-level reference genome of Carpinus fangiana (Coryloideae, Betulaceae).</title>
        <authorList>
            <person name="Yang X."/>
            <person name="Wang Z."/>
            <person name="Zhang L."/>
            <person name="Hao G."/>
            <person name="Liu J."/>
            <person name="Yang Y."/>
        </authorList>
    </citation>
    <scope>NUCLEOTIDE SEQUENCE [LARGE SCALE GENOMIC DNA]</scope>
    <source>
        <strain evidence="15">Cfa_2016G</strain>
        <tissue evidence="15">Leaf</tissue>
    </source>
</reference>
<evidence type="ECO:0000256" key="4">
    <source>
        <dbReference type="ARBA" id="ARBA00022723"/>
    </source>
</evidence>
<keyword evidence="5 13" id="KW-0732">Signal</keyword>
<dbReference type="GO" id="GO:0046872">
    <property type="term" value="F:metal ion binding"/>
    <property type="evidence" value="ECO:0007669"/>
    <property type="project" value="UniProtKB-KW"/>
</dbReference>
<protein>
    <recommendedName>
        <fullName evidence="14">Phytocyanin domain-containing protein</fullName>
    </recommendedName>
</protein>
<evidence type="ECO:0000256" key="11">
    <source>
        <dbReference type="ARBA" id="ARBA00023180"/>
    </source>
</evidence>
<dbReference type="AlphaFoldDB" id="A0A660KQE3"/>
<feature type="signal peptide" evidence="13">
    <location>
        <begin position="1"/>
        <end position="21"/>
    </location>
</feature>
<keyword evidence="10" id="KW-1015">Disulfide bond</keyword>
<dbReference type="FunFam" id="2.60.40.420:FF:000067">
    <property type="entry name" value="Cupredoxin superfamily protein"/>
    <property type="match status" value="1"/>
</dbReference>
<dbReference type="GO" id="GO:0005886">
    <property type="term" value="C:plasma membrane"/>
    <property type="evidence" value="ECO:0007669"/>
    <property type="project" value="TreeGrafter"/>
</dbReference>
<proteinExistence type="predicted"/>
<evidence type="ECO:0000256" key="10">
    <source>
        <dbReference type="ARBA" id="ARBA00023157"/>
    </source>
</evidence>
<evidence type="ECO:0000256" key="3">
    <source>
        <dbReference type="ARBA" id="ARBA00022692"/>
    </source>
</evidence>
<dbReference type="PROSITE" id="PS51485">
    <property type="entry name" value="PHYTOCYANIN"/>
    <property type="match status" value="1"/>
</dbReference>
<dbReference type="PANTHER" id="PTHR33021:SF533">
    <property type="entry name" value="PHYTOCYANIN DOMAIN-CONTAINING PROTEIN"/>
    <property type="match status" value="1"/>
</dbReference>
<evidence type="ECO:0000259" key="14">
    <source>
        <dbReference type="PROSITE" id="PS51485"/>
    </source>
</evidence>
<evidence type="ECO:0000256" key="13">
    <source>
        <dbReference type="SAM" id="SignalP"/>
    </source>
</evidence>
<evidence type="ECO:0000256" key="9">
    <source>
        <dbReference type="ARBA" id="ARBA00023136"/>
    </source>
</evidence>
<comment type="subcellular location">
    <subcellularLocation>
        <location evidence="1">Membrane</location>
        <topology evidence="1">Single-pass type I membrane protein</topology>
    </subcellularLocation>
</comment>
<dbReference type="Pfam" id="PF02298">
    <property type="entry name" value="Cu_bind_like"/>
    <property type="match status" value="1"/>
</dbReference>
<evidence type="ECO:0000256" key="5">
    <source>
        <dbReference type="ARBA" id="ARBA00022729"/>
    </source>
</evidence>
<gene>
    <name evidence="15" type="ORF">FH972_010110</name>
</gene>
<evidence type="ECO:0000256" key="12">
    <source>
        <dbReference type="SAM" id="Phobius"/>
    </source>
</evidence>
<keyword evidence="3 12" id="KW-0812">Transmembrane</keyword>
<dbReference type="InterPro" id="IPR008972">
    <property type="entry name" value="Cupredoxin"/>
</dbReference>
<name>A0A660KQE3_9ROSI</name>
<keyword evidence="6" id="KW-0249">Electron transport</keyword>
<keyword evidence="16" id="KW-1185">Reference proteome</keyword>
<keyword evidence="11" id="KW-0325">Glycoprotein</keyword>
<evidence type="ECO:0000256" key="1">
    <source>
        <dbReference type="ARBA" id="ARBA00004479"/>
    </source>
</evidence>
<organism evidence="15 16">
    <name type="scientific">Carpinus fangiana</name>
    <dbReference type="NCBI Taxonomy" id="176857"/>
    <lineage>
        <taxon>Eukaryota</taxon>
        <taxon>Viridiplantae</taxon>
        <taxon>Streptophyta</taxon>
        <taxon>Embryophyta</taxon>
        <taxon>Tracheophyta</taxon>
        <taxon>Spermatophyta</taxon>
        <taxon>Magnoliopsida</taxon>
        <taxon>eudicotyledons</taxon>
        <taxon>Gunneridae</taxon>
        <taxon>Pentapetalae</taxon>
        <taxon>rosids</taxon>
        <taxon>fabids</taxon>
        <taxon>Fagales</taxon>
        <taxon>Betulaceae</taxon>
        <taxon>Carpinus</taxon>
    </lineage>
</organism>